<evidence type="ECO:0000256" key="2">
    <source>
        <dbReference type="ARBA" id="ARBA00040808"/>
    </source>
</evidence>
<keyword evidence="4" id="KW-0472">Membrane</keyword>
<dbReference type="CDD" id="cd20557">
    <property type="entry name" value="CYCLIN_ScPCL1-like"/>
    <property type="match status" value="1"/>
</dbReference>
<dbReference type="Proteomes" id="UP001549921">
    <property type="component" value="Unassembled WGS sequence"/>
</dbReference>
<reference evidence="5 6" key="1">
    <citation type="submission" date="2024-06" db="EMBL/GenBank/DDBJ databases">
        <title>A chromosome-level genome assembly of beet webworm, Loxostege sticticalis.</title>
        <authorList>
            <person name="Zhang Y."/>
        </authorList>
    </citation>
    <scope>NUCLEOTIDE SEQUENCE [LARGE SCALE GENOMIC DNA]</scope>
    <source>
        <strain evidence="5">AQ028</strain>
        <tissue evidence="5">Male pupae</tissue>
    </source>
</reference>
<name>A0ABD0TF17_LOXSC</name>
<evidence type="ECO:0000313" key="6">
    <source>
        <dbReference type="Proteomes" id="UP001549921"/>
    </source>
</evidence>
<dbReference type="AlphaFoldDB" id="A0ABD0TF17"/>
<dbReference type="Pfam" id="PF08613">
    <property type="entry name" value="Cyclin"/>
    <property type="match status" value="1"/>
</dbReference>
<gene>
    <name evidence="5" type="ORF">ABMA28_013949</name>
</gene>
<feature type="region of interest" description="Disordered" evidence="3">
    <location>
        <begin position="314"/>
        <end position="333"/>
    </location>
</feature>
<comment type="caution">
    <text evidence="5">The sequence shown here is derived from an EMBL/GenBank/DDBJ whole genome shotgun (WGS) entry which is preliminary data.</text>
</comment>
<evidence type="ECO:0000256" key="3">
    <source>
        <dbReference type="SAM" id="MobiDB-lite"/>
    </source>
</evidence>
<dbReference type="Gene3D" id="1.10.472.10">
    <property type="entry name" value="Cyclin-like"/>
    <property type="match status" value="1"/>
</dbReference>
<organism evidence="5 6">
    <name type="scientific">Loxostege sticticalis</name>
    <name type="common">Beet webworm moth</name>
    <dbReference type="NCBI Taxonomy" id="481309"/>
    <lineage>
        <taxon>Eukaryota</taxon>
        <taxon>Metazoa</taxon>
        <taxon>Ecdysozoa</taxon>
        <taxon>Arthropoda</taxon>
        <taxon>Hexapoda</taxon>
        <taxon>Insecta</taxon>
        <taxon>Pterygota</taxon>
        <taxon>Neoptera</taxon>
        <taxon>Endopterygota</taxon>
        <taxon>Lepidoptera</taxon>
        <taxon>Glossata</taxon>
        <taxon>Ditrysia</taxon>
        <taxon>Pyraloidea</taxon>
        <taxon>Crambidae</taxon>
        <taxon>Pyraustinae</taxon>
        <taxon>Loxostege</taxon>
    </lineage>
</organism>
<sequence>MSNVSKRRKEGSRAKIKNMGDHKEFLKRITKTLYYGQLPALPCLSLPVTEISCSLWSIPQRGRSLRRLHADAAARLARGACVSPCALVLALLYLERLHTANPDYLAATPPADLFLVSLMVGNKFLQDDGEDDEVICSEWAASGGVDLKQLKKLELDFLSAIDWNVFVSERSFEARLQWLEREVALREAQRRGYFTYGDLAAACDAALLAELSRVAAAAAAALAAAVLALTAVVAATLATTLAARAALLAHTASPARPVATFDANIITTDGPTPDRLLPDNSTLDLLAARVLEDALLSAARPPCCATWARRRAQAEPGRARPAGEPAEGRAPEPWWAPTSPLEWLYRSALLPVRRWLERAQEAAGARRARDACGAAGAGGALQPRCVRQWLNLSKLGALAVSVSDR</sequence>
<dbReference type="PANTHER" id="PTHR15615">
    <property type="match status" value="1"/>
</dbReference>
<evidence type="ECO:0000256" key="1">
    <source>
        <dbReference type="ARBA" id="ARBA00038508"/>
    </source>
</evidence>
<dbReference type="InterPro" id="IPR013922">
    <property type="entry name" value="Cyclin_PHO80-like"/>
</dbReference>
<keyword evidence="4" id="KW-1133">Transmembrane helix</keyword>
<comment type="similarity">
    <text evidence="1">Belongs to the CNPPD1 family.</text>
</comment>
<dbReference type="PANTHER" id="PTHR15615:SF108">
    <property type="entry name" value="PROTEIN CNPPD1"/>
    <property type="match status" value="1"/>
</dbReference>
<keyword evidence="4" id="KW-0812">Transmembrane</keyword>
<dbReference type="EMBL" id="JBEDNZ010000005">
    <property type="protein sequence ID" value="KAL0841672.1"/>
    <property type="molecule type" value="Genomic_DNA"/>
</dbReference>
<protein>
    <recommendedName>
        <fullName evidence="2">Protein CNPPD1</fullName>
    </recommendedName>
</protein>
<proteinExistence type="inferred from homology"/>
<evidence type="ECO:0000313" key="5">
    <source>
        <dbReference type="EMBL" id="KAL0841672.1"/>
    </source>
</evidence>
<accession>A0ABD0TF17</accession>
<feature type="transmembrane region" description="Helical" evidence="4">
    <location>
        <begin position="214"/>
        <end position="238"/>
    </location>
</feature>
<evidence type="ECO:0000256" key="4">
    <source>
        <dbReference type="SAM" id="Phobius"/>
    </source>
</evidence>